<evidence type="ECO:0000256" key="1">
    <source>
        <dbReference type="ARBA" id="ARBA00009520"/>
    </source>
</evidence>
<keyword evidence="3" id="KW-0732">Signal</keyword>
<dbReference type="OrthoDB" id="89086at2759"/>
<name>A0A9P8CLK8_9HYPO</name>
<evidence type="ECO:0000256" key="3">
    <source>
        <dbReference type="SAM" id="SignalP"/>
    </source>
</evidence>
<dbReference type="PIRSF" id="PIRSF029958">
    <property type="entry name" value="Necrosis-inducing_protein"/>
    <property type="match status" value="1"/>
</dbReference>
<keyword evidence="2" id="KW-0843">Virulence</keyword>
<dbReference type="GeneID" id="70289549"/>
<dbReference type="Pfam" id="PF05630">
    <property type="entry name" value="NPP1"/>
    <property type="match status" value="1"/>
</dbReference>
<keyword evidence="5" id="KW-1185">Reference proteome</keyword>
<accession>A0A9P8CLK8</accession>
<dbReference type="EMBL" id="MU251267">
    <property type="protein sequence ID" value="KAG9251503.1"/>
    <property type="molecule type" value="Genomic_DNA"/>
</dbReference>
<comment type="similarity">
    <text evidence="1">Belongs to the Necrosis inducing protein (NPP1) family.</text>
</comment>
<protein>
    <submittedName>
        <fullName evidence="4">Necrosis inducing protein</fullName>
    </submittedName>
</protein>
<evidence type="ECO:0000313" key="5">
    <source>
        <dbReference type="Proteomes" id="UP000887229"/>
    </source>
</evidence>
<dbReference type="RefSeq" id="XP_046115427.1">
    <property type="nucleotide sequence ID" value="XM_046258646.1"/>
</dbReference>
<proteinExistence type="inferred from homology"/>
<dbReference type="PANTHER" id="PTHR33657">
    <property type="entry name" value="DOMAIN PROTEIN, PUTATIVE (AFU_ORTHOLOGUE AFUA_5G00600)-RELATED"/>
    <property type="match status" value="1"/>
</dbReference>
<feature type="chain" id="PRO_5040107670" evidence="3">
    <location>
        <begin position="20"/>
        <end position="231"/>
    </location>
</feature>
<gene>
    <name evidence="4" type="ORF">F5Z01DRAFT_267796</name>
</gene>
<dbReference type="PANTHER" id="PTHR33657:SF8">
    <property type="entry name" value="DOMAIN PROTEIN, PUTATIVE (AFU_ORTHOLOGUE AFUA_5G00600)-RELATED"/>
    <property type="match status" value="1"/>
</dbReference>
<organism evidence="4 5">
    <name type="scientific">Emericellopsis atlantica</name>
    <dbReference type="NCBI Taxonomy" id="2614577"/>
    <lineage>
        <taxon>Eukaryota</taxon>
        <taxon>Fungi</taxon>
        <taxon>Dikarya</taxon>
        <taxon>Ascomycota</taxon>
        <taxon>Pezizomycotina</taxon>
        <taxon>Sordariomycetes</taxon>
        <taxon>Hypocreomycetidae</taxon>
        <taxon>Hypocreales</taxon>
        <taxon>Bionectriaceae</taxon>
        <taxon>Emericellopsis</taxon>
    </lineage>
</organism>
<dbReference type="AlphaFoldDB" id="A0A9P8CLK8"/>
<comment type="caution">
    <text evidence="4">The sequence shown here is derived from an EMBL/GenBank/DDBJ whole genome shotgun (WGS) entry which is preliminary data.</text>
</comment>
<dbReference type="InterPro" id="IPR008701">
    <property type="entry name" value="NPP1"/>
</dbReference>
<evidence type="ECO:0000313" key="4">
    <source>
        <dbReference type="EMBL" id="KAG9251503.1"/>
    </source>
</evidence>
<dbReference type="Proteomes" id="UP000887229">
    <property type="component" value="Unassembled WGS sequence"/>
</dbReference>
<sequence length="231" mass="24667">MVRAISLFSGLALAFAASADVIGHKDVQRFTESAPEIYLKFKPFLDVDTGCVPFPAVDKDGNISGGLKAAGDISGQCSESEGQLYARGRNHDGKFAIMYAWYFPKDQAVHGGGAGHRHDWEDVVVWLSSNSGDADFLGVATSGHGDYTKTKASDMKDSMDGSRPLIQYFSNGITNHELQITTAKGGEQALIEWGALGSKARAGLATSDAWGDAVMPMIDDNFKDKIAKAAL</sequence>
<evidence type="ECO:0000256" key="2">
    <source>
        <dbReference type="ARBA" id="ARBA00023026"/>
    </source>
</evidence>
<feature type="signal peptide" evidence="3">
    <location>
        <begin position="1"/>
        <end position="19"/>
    </location>
</feature>
<reference evidence="4" key="1">
    <citation type="journal article" date="2021" name="IMA Fungus">
        <title>Genomic characterization of three marine fungi, including Emericellopsis atlantica sp. nov. with signatures of a generalist lifestyle and marine biomass degradation.</title>
        <authorList>
            <person name="Hagestad O.C."/>
            <person name="Hou L."/>
            <person name="Andersen J.H."/>
            <person name="Hansen E.H."/>
            <person name="Altermark B."/>
            <person name="Li C."/>
            <person name="Kuhnert E."/>
            <person name="Cox R.J."/>
            <person name="Crous P.W."/>
            <person name="Spatafora J.W."/>
            <person name="Lail K."/>
            <person name="Amirebrahimi M."/>
            <person name="Lipzen A."/>
            <person name="Pangilinan J."/>
            <person name="Andreopoulos W."/>
            <person name="Hayes R.D."/>
            <person name="Ng V."/>
            <person name="Grigoriev I.V."/>
            <person name="Jackson S.A."/>
            <person name="Sutton T.D.S."/>
            <person name="Dobson A.D.W."/>
            <person name="Rama T."/>
        </authorList>
    </citation>
    <scope>NUCLEOTIDE SEQUENCE</scope>
    <source>
        <strain evidence="4">TS7</strain>
    </source>
</reference>